<evidence type="ECO:0000256" key="5">
    <source>
        <dbReference type="ARBA" id="ARBA00022691"/>
    </source>
</evidence>
<evidence type="ECO:0000256" key="2">
    <source>
        <dbReference type="ARBA" id="ARBA00022552"/>
    </source>
</evidence>
<comment type="subcellular location">
    <subcellularLocation>
        <location evidence="7">Cytoplasm</location>
    </subcellularLocation>
</comment>
<dbReference type="InParanoid" id="E6W462"/>
<dbReference type="PANTHER" id="PTHR11727">
    <property type="entry name" value="DIMETHYLADENOSINE TRANSFERASE"/>
    <property type="match status" value="1"/>
</dbReference>
<dbReference type="Gene3D" id="1.10.8.100">
    <property type="entry name" value="Ribosomal RNA adenine dimethylase-like, domain 2"/>
    <property type="match status" value="1"/>
</dbReference>
<accession>E6W462</accession>
<dbReference type="InterPro" id="IPR023165">
    <property type="entry name" value="rRNA_Ade_diMease-like_C"/>
</dbReference>
<dbReference type="HOGENOM" id="CLU_041220_0_0_0"/>
<evidence type="ECO:0000256" key="1">
    <source>
        <dbReference type="ARBA" id="ARBA00022490"/>
    </source>
</evidence>
<keyword evidence="4 7" id="KW-0808">Transferase</keyword>
<feature type="binding site" evidence="7 8">
    <location>
        <position position="94"/>
    </location>
    <ligand>
        <name>S-adenosyl-L-methionine</name>
        <dbReference type="ChEBI" id="CHEBI:59789"/>
    </ligand>
</feature>
<dbReference type="STRING" id="653733.Selin_2310"/>
<keyword evidence="11" id="KW-1185">Reference proteome</keyword>
<dbReference type="FunCoup" id="E6W462">
    <property type="interactions" value="453"/>
</dbReference>
<dbReference type="GO" id="GO:0052908">
    <property type="term" value="F:16S rRNA (adenine(1518)-N(6)/adenine(1519)-N(6))-dimethyltransferase activity"/>
    <property type="evidence" value="ECO:0007669"/>
    <property type="project" value="UniProtKB-EC"/>
</dbReference>
<dbReference type="GO" id="GO:0003723">
    <property type="term" value="F:RNA binding"/>
    <property type="evidence" value="ECO:0007669"/>
    <property type="project" value="UniProtKB-UniRule"/>
</dbReference>
<reference evidence="10 11" key="1">
    <citation type="submission" date="2010-12" db="EMBL/GenBank/DDBJ databases">
        <title>Complete sequence of Desulfurispirillum indicum S5.</title>
        <authorList>
            <consortium name="US DOE Joint Genome Institute"/>
            <person name="Lucas S."/>
            <person name="Copeland A."/>
            <person name="Lapidus A."/>
            <person name="Cheng J.-F."/>
            <person name="Goodwin L."/>
            <person name="Pitluck S."/>
            <person name="Chertkov O."/>
            <person name="Held B."/>
            <person name="Detter J.C."/>
            <person name="Han C."/>
            <person name="Tapia R."/>
            <person name="Land M."/>
            <person name="Hauser L."/>
            <person name="Kyrpides N."/>
            <person name="Ivanova N."/>
            <person name="Mikhailova N."/>
            <person name="Haggblom M."/>
            <person name="Rauschenbach I."/>
            <person name="Bini E."/>
            <person name="Woyke T."/>
        </authorList>
    </citation>
    <scope>NUCLEOTIDE SEQUENCE [LARGE SCALE GENOMIC DNA]</scope>
    <source>
        <strain evidence="11">ATCC BAA-1389 / DSM 22839 / S5</strain>
    </source>
</reference>
<dbReference type="Gene3D" id="3.40.50.150">
    <property type="entry name" value="Vaccinia Virus protein VP39"/>
    <property type="match status" value="1"/>
</dbReference>
<keyword evidence="1 7" id="KW-0963">Cytoplasm</keyword>
<evidence type="ECO:0000256" key="7">
    <source>
        <dbReference type="HAMAP-Rule" id="MF_00607"/>
    </source>
</evidence>
<evidence type="ECO:0000313" key="10">
    <source>
        <dbReference type="EMBL" id="ADU67026.1"/>
    </source>
</evidence>
<evidence type="ECO:0000256" key="4">
    <source>
        <dbReference type="ARBA" id="ARBA00022679"/>
    </source>
</evidence>
<dbReference type="HAMAP" id="MF_00607">
    <property type="entry name" value="16SrRNA_methyltr_A"/>
    <property type="match status" value="1"/>
</dbReference>
<evidence type="ECO:0000256" key="8">
    <source>
        <dbReference type="PROSITE-ProRule" id="PRU01026"/>
    </source>
</evidence>
<feature type="binding site" evidence="7 8">
    <location>
        <position position="21"/>
    </location>
    <ligand>
        <name>S-adenosyl-L-methionine</name>
        <dbReference type="ChEBI" id="CHEBI:59789"/>
    </ligand>
</feature>
<dbReference type="SMART" id="SM00650">
    <property type="entry name" value="rADc"/>
    <property type="match status" value="1"/>
</dbReference>
<evidence type="ECO:0000256" key="3">
    <source>
        <dbReference type="ARBA" id="ARBA00022603"/>
    </source>
</evidence>
<dbReference type="KEGG" id="din:Selin_2310"/>
<gene>
    <name evidence="7" type="primary">rsmA</name>
    <name evidence="7" type="synonym">ksgA</name>
    <name evidence="10" type="ordered locus">Selin_2310</name>
</gene>
<dbReference type="GO" id="GO:0005829">
    <property type="term" value="C:cytosol"/>
    <property type="evidence" value="ECO:0007669"/>
    <property type="project" value="TreeGrafter"/>
</dbReference>
<dbReference type="PROSITE" id="PS51689">
    <property type="entry name" value="SAM_RNA_A_N6_MT"/>
    <property type="match status" value="1"/>
</dbReference>
<dbReference type="PANTHER" id="PTHR11727:SF7">
    <property type="entry name" value="DIMETHYLADENOSINE TRANSFERASE-RELATED"/>
    <property type="match status" value="1"/>
</dbReference>
<dbReference type="AlphaFoldDB" id="E6W462"/>
<evidence type="ECO:0000313" key="11">
    <source>
        <dbReference type="Proteomes" id="UP000002572"/>
    </source>
</evidence>
<keyword evidence="2 7" id="KW-0698">rRNA processing</keyword>
<comment type="catalytic activity">
    <reaction evidence="7">
        <text>adenosine(1518)/adenosine(1519) in 16S rRNA + 4 S-adenosyl-L-methionine = N(6)-dimethyladenosine(1518)/N(6)-dimethyladenosine(1519) in 16S rRNA + 4 S-adenosyl-L-homocysteine + 4 H(+)</text>
        <dbReference type="Rhea" id="RHEA:19609"/>
        <dbReference type="Rhea" id="RHEA-COMP:10232"/>
        <dbReference type="Rhea" id="RHEA-COMP:10233"/>
        <dbReference type="ChEBI" id="CHEBI:15378"/>
        <dbReference type="ChEBI" id="CHEBI:57856"/>
        <dbReference type="ChEBI" id="CHEBI:59789"/>
        <dbReference type="ChEBI" id="CHEBI:74411"/>
        <dbReference type="ChEBI" id="CHEBI:74493"/>
        <dbReference type="EC" id="2.1.1.182"/>
    </reaction>
</comment>
<evidence type="ECO:0000256" key="6">
    <source>
        <dbReference type="ARBA" id="ARBA00022884"/>
    </source>
</evidence>
<dbReference type="eggNOG" id="COG0030">
    <property type="taxonomic scope" value="Bacteria"/>
</dbReference>
<proteinExistence type="inferred from homology"/>
<dbReference type="CDD" id="cd02440">
    <property type="entry name" value="AdoMet_MTases"/>
    <property type="match status" value="1"/>
</dbReference>
<dbReference type="SUPFAM" id="SSF53335">
    <property type="entry name" value="S-adenosyl-L-methionine-dependent methyltransferases"/>
    <property type="match status" value="1"/>
</dbReference>
<dbReference type="InterPro" id="IPR001737">
    <property type="entry name" value="KsgA/Erm"/>
</dbReference>
<dbReference type="RefSeq" id="WP_013506900.1">
    <property type="nucleotide sequence ID" value="NC_014836.1"/>
</dbReference>
<dbReference type="InterPro" id="IPR029063">
    <property type="entry name" value="SAM-dependent_MTases_sf"/>
</dbReference>
<feature type="binding site" evidence="7 8">
    <location>
        <position position="23"/>
    </location>
    <ligand>
        <name>S-adenosyl-L-methionine</name>
        <dbReference type="ChEBI" id="CHEBI:59789"/>
    </ligand>
</feature>
<feature type="binding site" evidence="7 8">
    <location>
        <position position="48"/>
    </location>
    <ligand>
        <name>S-adenosyl-L-methionine</name>
        <dbReference type="ChEBI" id="CHEBI:59789"/>
    </ligand>
</feature>
<dbReference type="PROSITE" id="PS01131">
    <property type="entry name" value="RRNA_A_DIMETH"/>
    <property type="match status" value="1"/>
</dbReference>
<keyword evidence="6 7" id="KW-0694">RNA-binding</keyword>
<comment type="similarity">
    <text evidence="7">Belongs to the class I-like SAM-binding methyltransferase superfamily. rRNA adenine N(6)-methyltransferase family. RsmA subfamily.</text>
</comment>
<dbReference type="Proteomes" id="UP000002572">
    <property type="component" value="Chromosome"/>
</dbReference>
<dbReference type="InterPro" id="IPR020596">
    <property type="entry name" value="rRNA_Ade_Mease_Trfase_CS"/>
</dbReference>
<dbReference type="EC" id="2.1.1.182" evidence="7"/>
<sequence>MKVRQILNTHGLMAKKSLGQNFICDESFVQRIVKQSGVGPDDTVLEIGPGLGVMTRVLGERSARVIALEIDGQLLDYLRSSAHLPENVTLVHTDALRYDWGTLPAECRVIANLPYNISSQILMAIVEHHQLVQSFSVMLQREMALRAMGESGTKDFGPLAIYLRLYYDLELSISRIPPSVFYPAPGVESSVLQGRRLPQPRFPVGDFVRFQKLVRLSFSHRRKTLKNNYRGTTWFETFMDQAPALGISPELRAEALSLEQFYLLYRLLED</sequence>
<keyword evidence="3 7" id="KW-0489">Methyltransferase</keyword>
<dbReference type="OrthoDB" id="9814755at2"/>
<keyword evidence="5 7" id="KW-0949">S-adenosyl-L-methionine</keyword>
<name>E6W462_DESIS</name>
<feature type="domain" description="Ribosomal RNA adenine methylase transferase N-terminal" evidence="9">
    <location>
        <begin position="28"/>
        <end position="198"/>
    </location>
</feature>
<dbReference type="EMBL" id="CP002432">
    <property type="protein sequence ID" value="ADU67026.1"/>
    <property type="molecule type" value="Genomic_DNA"/>
</dbReference>
<comment type="function">
    <text evidence="7">Specifically dimethylates two adjacent adenosines (A1518 and A1519) in the loop of a conserved hairpin near the 3'-end of 16S rRNA in the 30S particle. May play a critical role in biogenesis of 30S subunits.</text>
</comment>
<feature type="binding site" evidence="7 8">
    <location>
        <position position="69"/>
    </location>
    <ligand>
        <name>S-adenosyl-L-methionine</name>
        <dbReference type="ChEBI" id="CHEBI:59789"/>
    </ligand>
</feature>
<feature type="binding site" evidence="7 8">
    <location>
        <position position="112"/>
    </location>
    <ligand>
        <name>S-adenosyl-L-methionine</name>
        <dbReference type="ChEBI" id="CHEBI:59789"/>
    </ligand>
</feature>
<evidence type="ECO:0000259" key="9">
    <source>
        <dbReference type="SMART" id="SM00650"/>
    </source>
</evidence>
<protein>
    <recommendedName>
        <fullName evidence="7">Ribosomal RNA small subunit methyltransferase A</fullName>
        <ecNumber evidence="7">2.1.1.182</ecNumber>
    </recommendedName>
    <alternativeName>
        <fullName evidence="7">16S rRNA (adenine(1518)-N(6)/adenine(1519)-N(6))-dimethyltransferase</fullName>
    </alternativeName>
    <alternativeName>
        <fullName evidence="7">16S rRNA dimethyladenosine transferase</fullName>
    </alternativeName>
    <alternativeName>
        <fullName evidence="7">16S rRNA dimethylase</fullName>
    </alternativeName>
    <alternativeName>
        <fullName evidence="7">S-adenosylmethionine-6-N', N'-adenosyl(rRNA) dimethyltransferase</fullName>
    </alternativeName>
</protein>
<dbReference type="Pfam" id="PF00398">
    <property type="entry name" value="RrnaAD"/>
    <property type="match status" value="1"/>
</dbReference>
<dbReference type="NCBIfam" id="TIGR00755">
    <property type="entry name" value="ksgA"/>
    <property type="match status" value="1"/>
</dbReference>
<organism evidence="10 11">
    <name type="scientific">Desulfurispirillum indicum (strain ATCC BAA-1389 / DSM 22839 / S5)</name>
    <dbReference type="NCBI Taxonomy" id="653733"/>
    <lineage>
        <taxon>Bacteria</taxon>
        <taxon>Pseudomonadati</taxon>
        <taxon>Chrysiogenota</taxon>
        <taxon>Chrysiogenia</taxon>
        <taxon>Chrysiogenales</taxon>
        <taxon>Chrysiogenaceae</taxon>
        <taxon>Desulfurispirillum</taxon>
    </lineage>
</organism>
<dbReference type="InterPro" id="IPR020598">
    <property type="entry name" value="rRNA_Ade_methylase_Trfase_N"/>
</dbReference>
<dbReference type="InterPro" id="IPR011530">
    <property type="entry name" value="rRNA_adenine_dimethylase"/>
</dbReference>